<feature type="transmembrane region" description="Helical" evidence="8">
    <location>
        <begin position="212"/>
        <end position="230"/>
    </location>
</feature>
<dbReference type="EMBL" id="CP006812">
    <property type="protein sequence ID" value="AGY82053.1"/>
    <property type="molecule type" value="Genomic_DNA"/>
</dbReference>
<gene>
    <name evidence="9" type="ORF">Q783_07570</name>
</gene>
<keyword evidence="3" id="KW-0813">Transport</keyword>
<keyword evidence="7 8" id="KW-0472">Membrane</keyword>
<dbReference type="GO" id="GO:0015144">
    <property type="term" value="F:carbohydrate transmembrane transporter activity"/>
    <property type="evidence" value="ECO:0007669"/>
    <property type="project" value="InterPro"/>
</dbReference>
<dbReference type="InterPro" id="IPR010651">
    <property type="entry name" value="Sugar_transport"/>
</dbReference>
<keyword evidence="6 8" id="KW-1133">Transmembrane helix</keyword>
<dbReference type="HOGENOM" id="CLU_076024_0_0_9"/>
<evidence type="ECO:0000313" key="10">
    <source>
        <dbReference type="Proteomes" id="UP000017469"/>
    </source>
</evidence>
<evidence type="ECO:0000256" key="5">
    <source>
        <dbReference type="ARBA" id="ARBA00022692"/>
    </source>
</evidence>
<keyword evidence="4 9" id="KW-0762">Sugar transport</keyword>
<name>U5SD59_9LACT</name>
<dbReference type="GO" id="GO:0005886">
    <property type="term" value="C:plasma membrane"/>
    <property type="evidence" value="ECO:0007669"/>
    <property type="project" value="UniProtKB-SubCell"/>
</dbReference>
<feature type="transmembrane region" description="Helical" evidence="8">
    <location>
        <begin position="158"/>
        <end position="175"/>
    </location>
</feature>
<dbReference type="PANTHER" id="PTHR16119">
    <property type="entry name" value="TRANSMEMBRANE PROTEIN 144"/>
    <property type="match status" value="1"/>
</dbReference>
<protein>
    <submittedName>
        <fullName evidence="9">Glucose transporter GlcU</fullName>
    </submittedName>
</protein>
<accession>U5SD59</accession>
<dbReference type="Proteomes" id="UP000017469">
    <property type="component" value="Chromosome"/>
</dbReference>
<dbReference type="SUPFAM" id="SSF103481">
    <property type="entry name" value="Multidrug resistance efflux transporter EmrE"/>
    <property type="match status" value="2"/>
</dbReference>
<comment type="subcellular location">
    <subcellularLocation>
        <location evidence="1">Cell membrane</location>
        <topology evidence="1">Multi-pass membrane protein</topology>
    </subcellularLocation>
</comment>
<feature type="transmembrane region" description="Helical" evidence="8">
    <location>
        <begin position="236"/>
        <end position="256"/>
    </location>
</feature>
<dbReference type="PATRIC" id="fig|1266845.5.peg.1407"/>
<dbReference type="Pfam" id="PF06800">
    <property type="entry name" value="Sugar_transport"/>
    <property type="match status" value="1"/>
</dbReference>
<evidence type="ECO:0000256" key="7">
    <source>
        <dbReference type="ARBA" id="ARBA00023136"/>
    </source>
</evidence>
<dbReference type="KEGG" id="caw:Q783_07570"/>
<proteinExistence type="inferred from homology"/>
<evidence type="ECO:0000256" key="3">
    <source>
        <dbReference type="ARBA" id="ARBA00022448"/>
    </source>
</evidence>
<evidence type="ECO:0000256" key="2">
    <source>
        <dbReference type="ARBA" id="ARBA00006117"/>
    </source>
</evidence>
<sequence length="288" mass="30931">MENMEILIALIPAIAWGSIGLVSNKLGGNSYQQTVGMSAGAVLFAIGAYFVYQPTIDMKIVLVGLLSGALWSLGQMQQFQSMKFIGVSNTLPISTGLQLIVNTLAGVLLFREWTSTRDIILGIIAIIVLIFGVTFTTVSDTKEKTDDSNGQKKSGARALLFSTLGYGLYTITINAAGVDAIAVILPQAVGMLIGSLLFSVKQDIKSKYTLRNLLTGLLWALGNIFMLISMEKIGLAISFSLSQTGIIISTLGSIWFLGETKTKREFRYILLGCILVIVGGVLLGYVKS</sequence>
<feature type="transmembrane region" description="Helical" evidence="8">
    <location>
        <begin position="119"/>
        <end position="138"/>
    </location>
</feature>
<feature type="transmembrane region" description="Helical" evidence="8">
    <location>
        <begin position="6"/>
        <end position="23"/>
    </location>
</feature>
<evidence type="ECO:0000256" key="6">
    <source>
        <dbReference type="ARBA" id="ARBA00022989"/>
    </source>
</evidence>
<evidence type="ECO:0000256" key="4">
    <source>
        <dbReference type="ARBA" id="ARBA00022597"/>
    </source>
</evidence>
<keyword evidence="5 8" id="KW-0812">Transmembrane</keyword>
<dbReference type="eggNOG" id="COG4975">
    <property type="taxonomic scope" value="Bacteria"/>
</dbReference>
<feature type="transmembrane region" description="Helical" evidence="8">
    <location>
        <begin position="181"/>
        <end position="200"/>
    </location>
</feature>
<dbReference type="STRING" id="1266845.Q783_07570"/>
<dbReference type="InterPro" id="IPR037185">
    <property type="entry name" value="EmrE-like"/>
</dbReference>
<feature type="transmembrane region" description="Helical" evidence="8">
    <location>
        <begin position="58"/>
        <end position="74"/>
    </location>
</feature>
<dbReference type="PANTHER" id="PTHR16119:SF17">
    <property type="entry name" value="TRANSMEMBRANE PROTEIN 144"/>
    <property type="match status" value="1"/>
</dbReference>
<comment type="similarity">
    <text evidence="2">Belongs to the GRP transporter (TC 2.A.7.5) family.</text>
</comment>
<reference evidence="9 10" key="1">
    <citation type="journal article" date="2013" name="Genome Announc.">
        <title>Complete Genome Sequence of Carnobacterium gilichinskyi Strain WN1359T (DSM 27470T).</title>
        <authorList>
            <person name="Leonard M.T."/>
            <person name="Panayotova N."/>
            <person name="Farmerie W.G."/>
            <person name="Triplett E.W."/>
            <person name="Nicholson W.L."/>
        </authorList>
    </citation>
    <scope>NUCLEOTIDE SEQUENCE [LARGE SCALE GENOMIC DNA]</scope>
    <source>
        <strain evidence="9 10">WN1359</strain>
    </source>
</reference>
<feature type="transmembrane region" description="Helical" evidence="8">
    <location>
        <begin position="268"/>
        <end position="286"/>
    </location>
</feature>
<organism evidence="9 10">
    <name type="scientific">Carnobacterium inhibens subsp. gilichinskyi</name>
    <dbReference type="NCBI Taxonomy" id="1266845"/>
    <lineage>
        <taxon>Bacteria</taxon>
        <taxon>Bacillati</taxon>
        <taxon>Bacillota</taxon>
        <taxon>Bacilli</taxon>
        <taxon>Lactobacillales</taxon>
        <taxon>Carnobacteriaceae</taxon>
        <taxon>Carnobacterium</taxon>
    </lineage>
</organism>
<dbReference type="AlphaFoldDB" id="U5SD59"/>
<feature type="transmembrane region" description="Helical" evidence="8">
    <location>
        <begin position="35"/>
        <end position="52"/>
    </location>
</feature>
<evidence type="ECO:0000256" key="1">
    <source>
        <dbReference type="ARBA" id="ARBA00004651"/>
    </source>
</evidence>
<feature type="transmembrane region" description="Helical" evidence="8">
    <location>
        <begin position="95"/>
        <end position="113"/>
    </location>
</feature>
<evidence type="ECO:0000256" key="8">
    <source>
        <dbReference type="SAM" id="Phobius"/>
    </source>
</evidence>
<evidence type="ECO:0000313" key="9">
    <source>
        <dbReference type="EMBL" id="AGY82053.1"/>
    </source>
</evidence>